<reference evidence="1" key="1">
    <citation type="submission" date="2021-05" db="EMBL/GenBank/DDBJ databases">
        <authorList>
            <person name="Scholz U."/>
            <person name="Mascher M."/>
            <person name="Fiebig A."/>
        </authorList>
    </citation>
    <scope>NUCLEOTIDE SEQUENCE [LARGE SCALE GENOMIC DNA]</scope>
</reference>
<protein>
    <submittedName>
        <fullName evidence="1">Uncharacterized protein</fullName>
    </submittedName>
</protein>
<sequence length="470" mass="51578">MASSRIRFCRQIPLSCSDTEEEEEEAEAEEEEPYPYEGEEESRASPVASQLTLQAARGGGVSVVDMVAAALRRSLLLCSSVRADEGSGAVGMQIGRPTEVRHVSHVTFDRFVGFLGLPADLEPDVPRPAPSASVSVFGVSPRSMQCSFDKRGNSVPTILLNMQRKLYLLGGLQAEGVFRINADNSQELHVREELNRGVVPDGVDLHCLAGLIKAWFRELPSGVLDSLNPQQVMHCNTEEECALVASMVPPVEAALLDWAINLMADVVEHQNYNKMNARNIAMVFAPNMTQMADPLTALIHAVKVMNFLKTLILKTVKEREESAAAARASTSNSGSSSDKDEPHELKHLDIPFICSSQENLERPMISGATLDHFLFRVEEVLHHDGQASIREPTKCGTAAVHDKSNNDFCSAETDFSCQDRSCANKLSNDSVEGLFDRFKFRKGVGRLCRNPVFQLSRSMKKSDEAGQACV</sequence>
<dbReference type="EnsemblPlants" id="AVESA.00010b.r2.6CG1083540.1">
    <property type="protein sequence ID" value="AVESA.00010b.r2.6CG1083540.1.CDS"/>
    <property type="gene ID" value="AVESA.00010b.r2.6CG1083540"/>
</dbReference>
<accession>A0ACD5Z2C4</accession>
<evidence type="ECO:0000313" key="1">
    <source>
        <dbReference type="EnsemblPlants" id="AVESA.00010b.r2.6CG1083540.1.CDS"/>
    </source>
</evidence>
<reference evidence="1" key="2">
    <citation type="submission" date="2025-09" db="UniProtKB">
        <authorList>
            <consortium name="EnsemblPlants"/>
        </authorList>
    </citation>
    <scope>IDENTIFICATION</scope>
</reference>
<keyword evidence="2" id="KW-1185">Reference proteome</keyword>
<dbReference type="Proteomes" id="UP001732700">
    <property type="component" value="Chromosome 6C"/>
</dbReference>
<evidence type="ECO:0000313" key="2">
    <source>
        <dbReference type="Proteomes" id="UP001732700"/>
    </source>
</evidence>
<organism evidence="1 2">
    <name type="scientific">Avena sativa</name>
    <name type="common">Oat</name>
    <dbReference type="NCBI Taxonomy" id="4498"/>
    <lineage>
        <taxon>Eukaryota</taxon>
        <taxon>Viridiplantae</taxon>
        <taxon>Streptophyta</taxon>
        <taxon>Embryophyta</taxon>
        <taxon>Tracheophyta</taxon>
        <taxon>Spermatophyta</taxon>
        <taxon>Magnoliopsida</taxon>
        <taxon>Liliopsida</taxon>
        <taxon>Poales</taxon>
        <taxon>Poaceae</taxon>
        <taxon>BOP clade</taxon>
        <taxon>Pooideae</taxon>
        <taxon>Poodae</taxon>
        <taxon>Poeae</taxon>
        <taxon>Poeae Chloroplast Group 1 (Aveneae type)</taxon>
        <taxon>Aveninae</taxon>
        <taxon>Avena</taxon>
    </lineage>
</organism>
<proteinExistence type="predicted"/>
<name>A0ACD5Z2C4_AVESA</name>